<gene>
    <name evidence="3" type="ORF">RM780_22775</name>
</gene>
<protein>
    <submittedName>
        <fullName evidence="3">DUF397 domain-containing protein</fullName>
    </submittedName>
</protein>
<evidence type="ECO:0000256" key="1">
    <source>
        <dbReference type="SAM" id="MobiDB-lite"/>
    </source>
</evidence>
<accession>A0ABU2LF01</accession>
<dbReference type="Proteomes" id="UP001183388">
    <property type="component" value="Unassembled WGS sequence"/>
</dbReference>
<proteinExistence type="predicted"/>
<feature type="compositionally biased region" description="Polar residues" evidence="1">
    <location>
        <begin position="10"/>
        <end position="21"/>
    </location>
</feature>
<feature type="region of interest" description="Disordered" evidence="1">
    <location>
        <begin position="1"/>
        <end position="23"/>
    </location>
</feature>
<dbReference type="Pfam" id="PF04149">
    <property type="entry name" value="DUF397"/>
    <property type="match status" value="1"/>
</dbReference>
<reference evidence="4" key="1">
    <citation type="submission" date="2023-07" db="EMBL/GenBank/DDBJ databases">
        <title>30 novel species of actinomycetes from the DSMZ collection.</title>
        <authorList>
            <person name="Nouioui I."/>
        </authorList>
    </citation>
    <scope>NUCLEOTIDE SEQUENCE [LARGE SCALE GENOMIC DNA]</scope>
    <source>
        <strain evidence="4">DSM 44917</strain>
    </source>
</reference>
<keyword evidence="4" id="KW-1185">Reference proteome</keyword>
<dbReference type="RefSeq" id="WP_311632723.1">
    <property type="nucleotide sequence ID" value="NZ_JAVREN010000046.1"/>
</dbReference>
<dbReference type="InterPro" id="IPR007278">
    <property type="entry name" value="DUF397"/>
</dbReference>
<comment type="caution">
    <text evidence="3">The sequence shown here is derived from an EMBL/GenBank/DDBJ whole genome shotgun (WGS) entry which is preliminary data.</text>
</comment>
<evidence type="ECO:0000259" key="2">
    <source>
        <dbReference type="Pfam" id="PF04149"/>
    </source>
</evidence>
<name>A0ABU2LF01_9ACTN</name>
<sequence>MNRVDLHNSAPWSKSSHSNGNGDCVEVAFVRSSYSNGIGECVEVADLGGKVAMRDSKQHEGAVVVTSSEGWRSFVAHVVNDEFDRA</sequence>
<evidence type="ECO:0000313" key="3">
    <source>
        <dbReference type="EMBL" id="MDT0309758.1"/>
    </source>
</evidence>
<evidence type="ECO:0000313" key="4">
    <source>
        <dbReference type="Proteomes" id="UP001183388"/>
    </source>
</evidence>
<feature type="domain" description="DUF397" evidence="2">
    <location>
        <begin position="30"/>
        <end position="78"/>
    </location>
</feature>
<dbReference type="EMBL" id="JAVREN010000046">
    <property type="protein sequence ID" value="MDT0309758.1"/>
    <property type="molecule type" value="Genomic_DNA"/>
</dbReference>
<organism evidence="3 4">
    <name type="scientific">Streptomyces boetiae</name>
    <dbReference type="NCBI Taxonomy" id="3075541"/>
    <lineage>
        <taxon>Bacteria</taxon>
        <taxon>Bacillati</taxon>
        <taxon>Actinomycetota</taxon>
        <taxon>Actinomycetes</taxon>
        <taxon>Kitasatosporales</taxon>
        <taxon>Streptomycetaceae</taxon>
        <taxon>Streptomyces</taxon>
    </lineage>
</organism>